<reference evidence="1" key="2">
    <citation type="submission" date="2020-11" db="EMBL/GenBank/DDBJ databases">
        <authorList>
            <person name="McCartney M.A."/>
            <person name="Auch B."/>
            <person name="Kono T."/>
            <person name="Mallez S."/>
            <person name="Becker A."/>
            <person name="Gohl D.M."/>
            <person name="Silverstein K.A.T."/>
            <person name="Koren S."/>
            <person name="Bechman K.B."/>
            <person name="Herman A."/>
            <person name="Abrahante J.E."/>
            <person name="Garbe J."/>
        </authorList>
    </citation>
    <scope>NUCLEOTIDE SEQUENCE</scope>
    <source>
        <strain evidence="1">Duluth1</strain>
        <tissue evidence="1">Whole animal</tissue>
    </source>
</reference>
<keyword evidence="2" id="KW-1185">Reference proteome</keyword>
<evidence type="ECO:0000313" key="1">
    <source>
        <dbReference type="EMBL" id="KAH3869625.1"/>
    </source>
</evidence>
<sequence>MNTTAGQSTSQLQVNQPHNCRSINLTTAGQSTSQLQVNQPHNCRSINLTTAGQSTSNCRCIGTSLWENRA</sequence>
<evidence type="ECO:0000313" key="2">
    <source>
        <dbReference type="Proteomes" id="UP000828390"/>
    </source>
</evidence>
<reference evidence="1" key="1">
    <citation type="journal article" date="2019" name="bioRxiv">
        <title>The Genome of the Zebra Mussel, Dreissena polymorpha: A Resource for Invasive Species Research.</title>
        <authorList>
            <person name="McCartney M.A."/>
            <person name="Auch B."/>
            <person name="Kono T."/>
            <person name="Mallez S."/>
            <person name="Zhang Y."/>
            <person name="Obille A."/>
            <person name="Becker A."/>
            <person name="Abrahante J.E."/>
            <person name="Garbe J."/>
            <person name="Badalamenti J.P."/>
            <person name="Herman A."/>
            <person name="Mangelson H."/>
            <person name="Liachko I."/>
            <person name="Sullivan S."/>
            <person name="Sone E.D."/>
            <person name="Koren S."/>
            <person name="Silverstein K.A.T."/>
            <person name="Beckman K.B."/>
            <person name="Gohl D.M."/>
        </authorList>
    </citation>
    <scope>NUCLEOTIDE SEQUENCE</scope>
    <source>
        <strain evidence="1">Duluth1</strain>
        <tissue evidence="1">Whole animal</tissue>
    </source>
</reference>
<dbReference type="AlphaFoldDB" id="A0A9D4RKL1"/>
<organism evidence="1 2">
    <name type="scientific">Dreissena polymorpha</name>
    <name type="common">Zebra mussel</name>
    <name type="synonym">Mytilus polymorpha</name>
    <dbReference type="NCBI Taxonomy" id="45954"/>
    <lineage>
        <taxon>Eukaryota</taxon>
        <taxon>Metazoa</taxon>
        <taxon>Spiralia</taxon>
        <taxon>Lophotrochozoa</taxon>
        <taxon>Mollusca</taxon>
        <taxon>Bivalvia</taxon>
        <taxon>Autobranchia</taxon>
        <taxon>Heteroconchia</taxon>
        <taxon>Euheterodonta</taxon>
        <taxon>Imparidentia</taxon>
        <taxon>Neoheterodontei</taxon>
        <taxon>Myida</taxon>
        <taxon>Dreissenoidea</taxon>
        <taxon>Dreissenidae</taxon>
        <taxon>Dreissena</taxon>
    </lineage>
</organism>
<protein>
    <submittedName>
        <fullName evidence="1">Uncharacterized protein</fullName>
    </submittedName>
</protein>
<name>A0A9D4RKL1_DREPO</name>
<gene>
    <name evidence="1" type="ORF">DPMN_032794</name>
</gene>
<dbReference type="EMBL" id="JAIWYP010000002">
    <property type="protein sequence ID" value="KAH3869625.1"/>
    <property type="molecule type" value="Genomic_DNA"/>
</dbReference>
<proteinExistence type="predicted"/>
<comment type="caution">
    <text evidence="1">The sequence shown here is derived from an EMBL/GenBank/DDBJ whole genome shotgun (WGS) entry which is preliminary data.</text>
</comment>
<accession>A0A9D4RKL1</accession>
<dbReference type="Proteomes" id="UP000828390">
    <property type="component" value="Unassembled WGS sequence"/>
</dbReference>